<dbReference type="InterPro" id="IPR050271">
    <property type="entry name" value="UDP-glycosyltransferase"/>
</dbReference>
<keyword evidence="2" id="KW-0328">Glycosyltransferase</keyword>
<dbReference type="Pfam" id="PF00201">
    <property type="entry name" value="UDPGT"/>
    <property type="match status" value="10"/>
</dbReference>
<comment type="similarity">
    <text evidence="1">Belongs to the UDP-glycosyltransferase family.</text>
</comment>
<feature type="transmembrane region" description="Helical" evidence="4">
    <location>
        <begin position="473"/>
        <end position="492"/>
    </location>
</feature>
<dbReference type="InterPro" id="IPR002213">
    <property type="entry name" value="UDP_glucos_trans"/>
</dbReference>
<feature type="transmembrane region" description="Helical" evidence="4">
    <location>
        <begin position="1587"/>
        <end position="1607"/>
    </location>
</feature>
<keyword evidence="4" id="KW-0812">Transmembrane</keyword>
<evidence type="ECO:0000256" key="4">
    <source>
        <dbReference type="SAM" id="Phobius"/>
    </source>
</evidence>
<keyword evidence="3" id="KW-0808">Transferase</keyword>
<reference evidence="5" key="1">
    <citation type="submission" date="2020-11" db="EMBL/GenBank/DDBJ databases">
        <authorList>
            <person name="Tran Van P."/>
        </authorList>
    </citation>
    <scope>NUCLEOTIDE SEQUENCE</scope>
</reference>
<evidence type="ECO:0000313" key="6">
    <source>
        <dbReference type="Proteomes" id="UP000677054"/>
    </source>
</evidence>
<feature type="transmembrane region" description="Helical" evidence="4">
    <location>
        <begin position="349"/>
        <end position="372"/>
    </location>
</feature>
<dbReference type="CDD" id="cd03784">
    <property type="entry name" value="GT1_Gtf-like"/>
    <property type="match status" value="1"/>
</dbReference>
<protein>
    <submittedName>
        <fullName evidence="5">Uncharacterized protein</fullName>
    </submittedName>
</protein>
<feature type="transmembrane region" description="Helical" evidence="4">
    <location>
        <begin position="1711"/>
        <end position="1736"/>
    </location>
</feature>
<feature type="transmembrane region" description="Helical" evidence="4">
    <location>
        <begin position="1861"/>
        <end position="1881"/>
    </location>
</feature>
<dbReference type="Proteomes" id="UP000677054">
    <property type="component" value="Unassembled WGS sequence"/>
</dbReference>
<dbReference type="PANTHER" id="PTHR48043">
    <property type="entry name" value="EG:EG0003.4 PROTEIN-RELATED"/>
    <property type="match status" value="1"/>
</dbReference>
<dbReference type="EMBL" id="CAJPEV010000211">
    <property type="protein sequence ID" value="CAG0882428.1"/>
    <property type="molecule type" value="Genomic_DNA"/>
</dbReference>
<dbReference type="Gene3D" id="3.40.50.2000">
    <property type="entry name" value="Glycogen Phosphorylase B"/>
    <property type="match status" value="3"/>
</dbReference>
<dbReference type="EMBL" id="LR899728">
    <property type="protein sequence ID" value="CAD7242065.1"/>
    <property type="molecule type" value="Genomic_DNA"/>
</dbReference>
<feature type="transmembrane region" description="Helical" evidence="4">
    <location>
        <begin position="2764"/>
        <end position="2787"/>
    </location>
</feature>
<name>A0A7R8X7K5_9CRUS</name>
<evidence type="ECO:0000256" key="1">
    <source>
        <dbReference type="ARBA" id="ARBA00009995"/>
    </source>
</evidence>
<evidence type="ECO:0000256" key="2">
    <source>
        <dbReference type="ARBA" id="ARBA00022676"/>
    </source>
</evidence>
<dbReference type="SUPFAM" id="SSF53756">
    <property type="entry name" value="UDP-Glycosyltransferase/glycogen phosphorylase"/>
    <property type="match status" value="10"/>
</dbReference>
<dbReference type="FunFam" id="3.40.50.2000:FF:000021">
    <property type="entry name" value="UDP-glucuronosyltransferase"/>
    <property type="match status" value="1"/>
</dbReference>
<feature type="transmembrane region" description="Helical" evidence="4">
    <location>
        <begin position="1742"/>
        <end position="1764"/>
    </location>
</feature>
<keyword evidence="6" id="KW-1185">Reference proteome</keyword>
<dbReference type="GO" id="GO:0008194">
    <property type="term" value="F:UDP-glycosyltransferase activity"/>
    <property type="evidence" value="ECO:0007669"/>
    <property type="project" value="InterPro"/>
</dbReference>
<evidence type="ECO:0000256" key="3">
    <source>
        <dbReference type="ARBA" id="ARBA00022679"/>
    </source>
</evidence>
<dbReference type="OrthoDB" id="6345490at2759"/>
<proteinExistence type="inferred from homology"/>
<keyword evidence="4" id="KW-1133">Transmembrane helix</keyword>
<dbReference type="PANTHER" id="PTHR48043:SF27">
    <property type="entry name" value="UDP-GLUCURONOSYLTRANSFERASE"/>
    <property type="match status" value="1"/>
</dbReference>
<sequence length="2809" mass="309067">MKALMRKPRSANVGTGLDVCGACVEHASRACGLDLEGCGREGGRGGKWNMKEHSAARRLERRDKAESMMASVVAVCLVLALFGVGVSGENVLVLLPFSAKSHKMVFMALSEALASRGHDVTVVSPHKPSRKIANLRELVIPDTHSLMERGGNDMWKAEGQTRPSDILHIFGLLREMSHIVCEETLKMPELKPFVEGKAKVDLVILSVFYDDCMLGIVDRLKSPFVYVSTTTAFPHQQSAVGFSEPTSFCPNLFLAFPDRMSFFERVLNTVAYYGEVGFVRYFIVPQSERLVKKYIGDDVRPLEDIHRDVSLVFLNTHVSMDYPKPMMPGVVEVGGMHCVPSKPLSKVKVLALLLCVLGASSAANILILLPLASKSHCNVFGSLARGLQARGHNITMVTPFPPMGIKGVKELTVPGAVNAIEEAGADMWKQQGNAAGILPLMFSVIRSSEKACRLTLDWPPFQPYRKGEAKVDLVILSIFFADCLLGIIPAMGNVPWMYASPAGLFPHVGIPLGFRIPTSFVPIPVLPFPSQMSFFQRALNTLVYQGFSSFFTFFYDPAASSLIAEYFGATIDVYEMRKNASAILLNRDISCDIPMPLLPGFIEAGGMHCQPAKPLPKSHRNVFAALAGGLGERGHNITMVTPYFPAGHKGVKELTVPGAVEVLEEAAANMWKQEGDEAAFIPLMFGVLKSADKACRLVLDWPPFQPYRKGEAKVDLVILSMFFSDCLLGVIPAMGNVPWIYASPAGLFPHVGVSLGLRVPTSFVPLPMLPFPSRMSFFQRVINTLAYLGMMEFCSYFYDPTAETLIEEYFDMRMDVNEMRKNASGIILNTDLSFDTPFPTLPGVVQAGGMHCQPSKPLSKSHRNVFAALAGGLGERGHNVTMVTPFSPMGLKGVKELTVPGAMEAMEEAAVNMWKQEGDEATIIPLILSVVKGADKACRMTLDWPPFQPYRKGEAKVDLVIFSVFVSDCLLGIIPSMGNVPWMYASPTGLLPHVAISLGLRIPTSFVPISILPFPSQMSFFQRVLNTLVYLGMTVFSSYYYDPAVETLIEEYFDMRMDLAEMRKNASGVILNTDFSFDTPFPTFPGVVLAGGMHCRPSKPLSKSHRNVFAALAGGLGERGHNVTMVTPFSPMGLKGVKELTVPGAMEAMEDVAGNMWKQEGDEAAIIPLILSLVKSSEKACRLTLDLPVFQPYRKGEAKVDLVILSVFFSDCFLGAIRAMGNVPWMYASPTGLLPHVAISLGLRVPTSFVPIPILPFPSQMSFFQRVLNTLVYQGLSIFFSYYYEPTVESLVEEYFGVRMDLSEMRKNASGTILNTDISFDTPIPLLPGVIEAGGMHCQPSKTLSESHRNVFGALAGGLAKRGHNVTMVTPYSPAGLKGVKELTVPGAVEAMEEAAVNMWKQEGDGAAVIPLMVGLLRGADKACRLTLDWPPFQPYRKGETKVDLVVLSVFLSDCLLGVIPAMGNVPWIYESPAGLFPQVGVSLGLRIPTSFVPVPSLAFPSRMSFIQRVLNTLVYQGFSIFVSYYYTPAAESLIEEYFGVRMDVSEMRKNASGIILNTDLIFDTPFPTLPGVVQAGGMHLWSTMKVLSILFCLLGTSSAANILFLLPFASKSHLNVFAALAGGLGERGHNVTMVTPFSSMGLKGVKELTVPGAVEVMQEAAVNMWKQEGNEAAFIPLIVGVLKASEKACRLTLDWPPFQPYREGTAKVDLIVLSAAFMDCFLGLIPTLGNVPWIYASPASLFPHLGLALGLRIPTSFVPLAVLPFPSRMSFFQRVINTLAYLGMSKFSSYYYDPIAESLIEEYFDVKMDVAEMRKNASGIILNTDLSFDTPFPTFPGVVLAGGMHCRPSKPLSKCGAMKVLSVLFCLLGTSSAANILFLIPFSTKSHRNVFSALAGGLAKRGHNVTMVTPFSPMGLKGVKELTVPGAVDEVEEAAGSMWKQEGDEAAILKFKFGLLKNADKACRLTLDWPVFQPYRKGEAKVDLVILSVLLSECFFGAIRAMGNVPWMYVSPSGVFPQVGTSLGLRAPTSFVPLSMFPFPSQMSFFQRLLNTLVYQWFSTFVPYYHDPAAESLIEEYFGVRMDVSEMRKNASGIIINTDLSSDTPFPTLPGFIKAGGMHLWGTMKVLSILFCVLGTSSAANILFLLPLATKSHRNVFAALAGGLGERGHNVTMVTPFSPMGLKGVKELTVPGAAEAMEKAMNNMWKQEGDEAAIIPLMFGVMNSSEMGCRLTLDWPPFQPYREGTAKVDLIVLSPVLADCLLGVIPALGNVPWMYASPTGLYPHVGVSLGLRAPTSFVPLAMLPFPSQMSFFQRVINTLAFLGMTEFCYYYYDPIAESLIEEYFGVRMDVAEMRKNASGIILNTDISFDAPFPLLPGIVLAGGIHCRPSKPLSKRLWKILPDAIRACKIALPIVDAILSRDSHDLAVLDAFWSDCHLPLLFQHDVPVILFGTGGFYPNYYQLGLHQPTSFCPVIALPFSDRMPFWQRTVNTLAELGYNLFYDRYLLRKMNAALQEFRPGIPSIESARINVTLVLVNHVIGCDDPRPLTPDFVPVGPLHELEDYVQSSGEHGFIYFSLGSAVQGKFMPEKYRKMFIEAFAKFPQKILWKWETEHMDDLPKNVKLSKWLPQQDLLGHPKLRLFITHGGLLSTQEATYHGVPVVGIPIGADQMLNMKKTELEGAGLTLEWVSLTPEKIYQTIKRVMDEPSFRENLKRRSAIMRDQPETPLERAVFWTEYVIRHKGAPHLRSAARDLTWYQYHLIDVWAFILGVIGAVLALAFFLLRWCWRCACRKGSGKPQQQGKGKRKKE</sequence>
<feature type="transmembrane region" description="Helical" evidence="4">
    <location>
        <begin position="67"/>
        <end position="86"/>
    </location>
</feature>
<gene>
    <name evidence="5" type="ORF">DSTB1V02_LOCUS2038</name>
</gene>
<accession>A0A7R8X7K5</accession>
<evidence type="ECO:0000313" key="5">
    <source>
        <dbReference type="EMBL" id="CAD7242065.1"/>
    </source>
</evidence>
<organism evidence="5">
    <name type="scientific">Darwinula stevensoni</name>
    <dbReference type="NCBI Taxonomy" id="69355"/>
    <lineage>
        <taxon>Eukaryota</taxon>
        <taxon>Metazoa</taxon>
        <taxon>Ecdysozoa</taxon>
        <taxon>Arthropoda</taxon>
        <taxon>Crustacea</taxon>
        <taxon>Oligostraca</taxon>
        <taxon>Ostracoda</taxon>
        <taxon>Podocopa</taxon>
        <taxon>Podocopida</taxon>
        <taxon>Darwinulocopina</taxon>
        <taxon>Darwinuloidea</taxon>
        <taxon>Darwinulidae</taxon>
        <taxon>Darwinula</taxon>
    </lineage>
</organism>
<keyword evidence="4" id="KW-0472">Membrane</keyword>